<dbReference type="Gene3D" id="1.10.3380.30">
    <property type="match status" value="1"/>
</dbReference>
<evidence type="ECO:0000256" key="5">
    <source>
        <dbReference type="ARBA" id="ARBA00022806"/>
    </source>
</evidence>
<dbReference type="PANTHER" id="PTHR12131">
    <property type="entry name" value="ATP-DEPENDENT RNA AND DNA HELICASE"/>
    <property type="match status" value="1"/>
</dbReference>
<comment type="caution">
    <text evidence="11">The sequence shown here is derived from an EMBL/GenBank/DDBJ whole genome shotgun (WGS) entry which is preliminary data.</text>
</comment>
<dbReference type="SMART" id="SM00487">
    <property type="entry name" value="DEXDc"/>
    <property type="match status" value="1"/>
</dbReference>
<evidence type="ECO:0000256" key="7">
    <source>
        <dbReference type="ARBA" id="ARBA00023242"/>
    </source>
</evidence>
<keyword evidence="7" id="KW-0539">Nucleus</keyword>
<evidence type="ECO:0000256" key="2">
    <source>
        <dbReference type="ARBA" id="ARBA00010140"/>
    </source>
</evidence>
<dbReference type="InterPro" id="IPR050699">
    <property type="entry name" value="RNA-DNA_Helicase"/>
</dbReference>
<dbReference type="InterPro" id="IPR012961">
    <property type="entry name" value="Ski2/MTR4_C"/>
</dbReference>
<proteinExistence type="inferred from homology"/>
<dbReference type="OrthoDB" id="64767at2759"/>
<evidence type="ECO:0000313" key="11">
    <source>
        <dbReference type="EMBL" id="OQS55304.1"/>
    </source>
</evidence>
<dbReference type="SMART" id="SM01142">
    <property type="entry name" value="DSHCT"/>
    <property type="match status" value="1"/>
</dbReference>
<dbReference type="Pfam" id="PF00270">
    <property type="entry name" value="DEAD"/>
    <property type="match status" value="1"/>
</dbReference>
<dbReference type="GO" id="GO:0000460">
    <property type="term" value="P:maturation of 5.8S rRNA"/>
    <property type="evidence" value="ECO:0007669"/>
    <property type="project" value="TreeGrafter"/>
</dbReference>
<keyword evidence="4" id="KW-0378">Hydrolase</keyword>
<dbReference type="PANTHER" id="PTHR12131:SF7">
    <property type="entry name" value="EXOSOME RNA HELICASE MTR4"/>
    <property type="match status" value="1"/>
</dbReference>
<dbReference type="Pfam" id="PF08148">
    <property type="entry name" value="DSHCT"/>
    <property type="match status" value="1"/>
</dbReference>
<protein>
    <submittedName>
        <fullName evidence="10">Skiv2l2</fullName>
    </submittedName>
</protein>
<comment type="subcellular location">
    <subcellularLocation>
        <location evidence="1">Nucleus</location>
    </subcellularLocation>
</comment>
<evidence type="ECO:0000313" key="10">
    <source>
        <dbReference type="EMBL" id="OQS54677.1"/>
    </source>
</evidence>
<dbReference type="EMBL" id="MNPJ01000011">
    <property type="protein sequence ID" value="OQS55304.1"/>
    <property type="molecule type" value="Genomic_DNA"/>
</dbReference>
<dbReference type="STRING" id="646526.A0A1W0E7R5"/>
<dbReference type="PIRSF" id="PIRSF005198">
    <property type="entry name" value="Antiviral_helicase_SKI2"/>
    <property type="match status" value="1"/>
</dbReference>
<dbReference type="InterPro" id="IPR027417">
    <property type="entry name" value="P-loop_NTPase"/>
</dbReference>
<evidence type="ECO:0000256" key="1">
    <source>
        <dbReference type="ARBA" id="ARBA00004123"/>
    </source>
</evidence>
<dbReference type="GO" id="GO:0003723">
    <property type="term" value="F:RNA binding"/>
    <property type="evidence" value="ECO:0007669"/>
    <property type="project" value="InterPro"/>
</dbReference>
<sequence>MNNDNFLFDEILNDNSSFKCNFTLDERCVMHSCDEFIDGNTKHQAIIPDGYNYTKLEYNSNNLNNSNLNNSNLYNSNLNNSNFYNDNNLDDTNNNLNNTDNSNLYLQNIMFKHKAYPFELDTFQKIALAAIEADRSLLVSAHTSCGKTVVAEYAIAKSLNMKQRVIYTSPIKALSNQKYRELQEEFTDVGLMTGDVTLNPEATVLVMTTEILRNMLYRGSELIREIHWIIFDEIHYLKDRERGVVWEETLILLKNVKCVFLSATIPNAQEFAEWICKLSGQVVHVIYTEKRVIPLEHWFYSDKMYLVKKDNLDLRNVNAAMENPVKRTEIKDGLISCLENVSLPAVVFSFARAKCEFYAQKISHNFLTREESTMVETIFDNAIASLSNEDQSLPAVQNMRSLFVKGVGVHHSGLLPIVKEIGEILFQEELIKVLFATESFSIGLNMPAKTVIFTALKKFDGRDERVLSSSEYCQMSGRAGRRGKDTVGHVVSILSEKLPTEDVVTMFKTSSDELKSAFRLTYNMLLNLMRVEELDPTFFLEKSFYHYQAYSKAIKMEKKLLKENEELSKNDNNLDLFNKVNALINKDISNQMQKTDAILNQISSYQIENRFCSFQLSRDGHFIRIFRGVVKEIKDYKATIQILSNKHPIIVDVPLSSLLDVFERSKNNKILNFYRDGISAVKVEEIKNTDLITNSTKNIDNLNNNDNDNTDSNVLICYNLINDFLLCGICLLCGKTSLEGCDLKEDRCMETSEECFIKNIFNISFDDSNLDRKGTDKEYKLNRIFNNTNYNSINNKINLNDNNKNNINFLINYRSFIINNIKRKNMDVIRADLRKAKEIYHMEECKKMIGVLRDLDYLDGNAVQLKGKMASEISSADEILLTEMIFNSSFNKLDIVDMVALISILVTERSKEGDSVVLSDENLRLKELFDDSVVKIVDVMVKNKLEISLEEYTANFNYYMMDIVKLWMSGVSFGEICQNTKVFEGSIIRAFKRLEEVLRQLSNAATVIGNYELVNLFGQGIYLIKRDIVFANSLYL</sequence>
<dbReference type="GO" id="GO:0016787">
    <property type="term" value="F:hydrolase activity"/>
    <property type="evidence" value="ECO:0007669"/>
    <property type="project" value="UniProtKB-KW"/>
</dbReference>
<evidence type="ECO:0000256" key="4">
    <source>
        <dbReference type="ARBA" id="ARBA00022801"/>
    </source>
</evidence>
<dbReference type="GO" id="GO:0006401">
    <property type="term" value="P:RNA catabolic process"/>
    <property type="evidence" value="ECO:0007669"/>
    <property type="project" value="InterPro"/>
</dbReference>
<dbReference type="GO" id="GO:0003724">
    <property type="term" value="F:RNA helicase activity"/>
    <property type="evidence" value="ECO:0007669"/>
    <property type="project" value="InterPro"/>
</dbReference>
<dbReference type="InterPro" id="IPR016438">
    <property type="entry name" value="SKI2-like"/>
</dbReference>
<dbReference type="FunFam" id="3.40.50.300:FF:000083">
    <property type="entry name" value="ATP-dependent RNA helicase DOB1"/>
    <property type="match status" value="1"/>
</dbReference>
<dbReference type="Gene3D" id="3.40.50.300">
    <property type="entry name" value="P-loop containing nucleotide triphosphate hydrolases"/>
    <property type="match status" value="2"/>
</dbReference>
<dbReference type="CDD" id="cd18795">
    <property type="entry name" value="SF2_C_Ski2"/>
    <property type="match status" value="1"/>
</dbReference>
<gene>
    <name evidence="10" type="primary">Skiv2l2</name>
    <name evidence="11" type="ORF">EHP00_2695</name>
    <name evidence="10" type="ORF">EHP00_764</name>
</gene>
<dbReference type="Proteomes" id="UP000192758">
    <property type="component" value="Unassembled WGS sequence"/>
</dbReference>
<dbReference type="VEuPathDB" id="MicrosporidiaDB:EHP00_2695"/>
<reference evidence="11 12" key="1">
    <citation type="journal article" date="2017" name="Environ. Microbiol.">
        <title>Decay of the glycolytic pathway and adaptation to intranuclear parasitism within Enterocytozoonidae microsporidia.</title>
        <authorList>
            <person name="Wiredu Boakye D."/>
            <person name="Jaroenlak P."/>
            <person name="Prachumwat A."/>
            <person name="Williams T.A."/>
            <person name="Bateman K.S."/>
            <person name="Itsathitphaisarn O."/>
            <person name="Sritunyalucksana K."/>
            <person name="Paszkiewicz K.H."/>
            <person name="Moore K.A."/>
            <person name="Stentiford G.D."/>
            <person name="Williams B.A."/>
        </authorList>
    </citation>
    <scope>NUCLEOTIDE SEQUENCE [LARGE SCALE GENOMIC DNA]</scope>
    <source>
        <strain evidence="11 12">TH1</strain>
    </source>
</reference>
<evidence type="ECO:0000313" key="12">
    <source>
        <dbReference type="Proteomes" id="UP000192758"/>
    </source>
</evidence>
<dbReference type="InterPro" id="IPR001650">
    <property type="entry name" value="Helicase_C-like"/>
</dbReference>
<keyword evidence="3" id="KW-0547">Nucleotide-binding</keyword>
<dbReference type="InterPro" id="IPR011545">
    <property type="entry name" value="DEAD/DEAH_box_helicase_dom"/>
</dbReference>
<dbReference type="PROSITE" id="PS51192">
    <property type="entry name" value="HELICASE_ATP_BIND_1"/>
    <property type="match status" value="1"/>
</dbReference>
<feature type="domain" description="Helicase C-terminal" evidence="9">
    <location>
        <begin position="329"/>
        <end position="529"/>
    </location>
</feature>
<dbReference type="AlphaFoldDB" id="A0A1W0E7R5"/>
<dbReference type="GO" id="GO:0005524">
    <property type="term" value="F:ATP binding"/>
    <property type="evidence" value="ECO:0007669"/>
    <property type="project" value="UniProtKB-KW"/>
</dbReference>
<feature type="domain" description="Helicase ATP-binding" evidence="8">
    <location>
        <begin position="128"/>
        <end position="283"/>
    </location>
</feature>
<name>A0A1W0E7R5_9MICR</name>
<organism evidence="11 12">
    <name type="scientific">Ecytonucleospora hepatopenaei</name>
    <dbReference type="NCBI Taxonomy" id="646526"/>
    <lineage>
        <taxon>Eukaryota</taxon>
        <taxon>Fungi</taxon>
        <taxon>Fungi incertae sedis</taxon>
        <taxon>Microsporidia</taxon>
        <taxon>Enterocytozoonidae</taxon>
        <taxon>Ecytonucleospora</taxon>
    </lineage>
</organism>
<keyword evidence="5" id="KW-0347">Helicase</keyword>
<evidence type="ECO:0000256" key="3">
    <source>
        <dbReference type="ARBA" id="ARBA00022741"/>
    </source>
</evidence>
<comment type="similarity">
    <text evidence="2">Belongs to the helicase family. SKI2 subfamily.</text>
</comment>
<dbReference type="SUPFAM" id="SSF52540">
    <property type="entry name" value="P-loop containing nucleoside triphosphate hydrolases"/>
    <property type="match status" value="1"/>
</dbReference>
<dbReference type="InterPro" id="IPR014001">
    <property type="entry name" value="Helicase_ATP-bd"/>
</dbReference>
<dbReference type="GO" id="GO:0005634">
    <property type="term" value="C:nucleus"/>
    <property type="evidence" value="ECO:0007669"/>
    <property type="project" value="UniProtKB-SubCell"/>
</dbReference>
<dbReference type="SMART" id="SM00490">
    <property type="entry name" value="HELICc"/>
    <property type="match status" value="1"/>
</dbReference>
<dbReference type="PROSITE" id="PS51194">
    <property type="entry name" value="HELICASE_CTER"/>
    <property type="match status" value="1"/>
</dbReference>
<keyword evidence="6" id="KW-0067">ATP-binding</keyword>
<evidence type="ECO:0000259" key="8">
    <source>
        <dbReference type="PROSITE" id="PS51192"/>
    </source>
</evidence>
<dbReference type="VEuPathDB" id="MicrosporidiaDB:EHP00_764"/>
<accession>A0A1W0E7R5</accession>
<evidence type="ECO:0000259" key="9">
    <source>
        <dbReference type="PROSITE" id="PS51194"/>
    </source>
</evidence>
<keyword evidence="12" id="KW-1185">Reference proteome</keyword>
<evidence type="ECO:0000256" key="6">
    <source>
        <dbReference type="ARBA" id="ARBA00022840"/>
    </source>
</evidence>
<dbReference type="EMBL" id="MNPJ01000018">
    <property type="protein sequence ID" value="OQS54677.1"/>
    <property type="molecule type" value="Genomic_DNA"/>
</dbReference>